<accession>A0A9X8RLN1</accession>
<evidence type="ECO:0000313" key="1">
    <source>
        <dbReference type="EMBL" id="SJT00396.1"/>
    </source>
</evidence>
<gene>
    <name evidence="1" type="ORF">SAMEA3375112_03401</name>
</gene>
<evidence type="ECO:0000313" key="2">
    <source>
        <dbReference type="Proteomes" id="UP000189137"/>
    </source>
</evidence>
<comment type="caution">
    <text evidence="1">The sequence shown here is derived from an EMBL/GenBank/DDBJ whole genome shotgun (WGS) entry which is preliminary data.</text>
</comment>
<reference evidence="1 2" key="1">
    <citation type="submission" date="2017-02" db="EMBL/GenBank/DDBJ databases">
        <authorList>
            <consortium name="Pathogen Informatics"/>
        </authorList>
    </citation>
    <scope>NUCLEOTIDE SEQUENCE [LARGE SCALE GENOMIC DNA]</scope>
    <source>
        <strain evidence="1 2">VRECD0157</strain>
    </source>
</reference>
<dbReference type="EMBL" id="FUPS01000014">
    <property type="protein sequence ID" value="SJT00396.1"/>
    <property type="molecule type" value="Genomic_DNA"/>
</dbReference>
<organism evidence="1 2">
    <name type="scientific">Clostridioides difficile</name>
    <name type="common">Peptoclostridium difficile</name>
    <dbReference type="NCBI Taxonomy" id="1496"/>
    <lineage>
        <taxon>Bacteria</taxon>
        <taxon>Bacillati</taxon>
        <taxon>Bacillota</taxon>
        <taxon>Clostridia</taxon>
        <taxon>Peptostreptococcales</taxon>
        <taxon>Peptostreptococcaceae</taxon>
        <taxon>Clostridioides</taxon>
    </lineage>
</organism>
<protein>
    <submittedName>
        <fullName evidence="1">Uncharacterized protein</fullName>
    </submittedName>
</protein>
<dbReference type="Proteomes" id="UP000189137">
    <property type="component" value="Unassembled WGS sequence"/>
</dbReference>
<proteinExistence type="predicted"/>
<name>A0A9X8RLN1_CLODI</name>
<dbReference type="RefSeq" id="WP_021394622.1">
    <property type="nucleotide sequence ID" value="NZ_CAACYX010000013.1"/>
</dbReference>
<sequence>MKNNKGTILEKCEVIKQEDGTYKFIEHTKNGDNEVLSSDVFDQYIGKTDLNITIRLSETIVQ</sequence>
<dbReference type="AlphaFoldDB" id="A0A9X8RLN1"/>